<keyword evidence="2 5" id="KW-0238">DNA-binding</keyword>
<evidence type="ECO:0000313" key="9">
    <source>
        <dbReference type="Proteomes" id="UP001516400"/>
    </source>
</evidence>
<proteinExistence type="predicted"/>
<evidence type="ECO:0000256" key="1">
    <source>
        <dbReference type="ARBA" id="ARBA00023015"/>
    </source>
</evidence>
<evidence type="ECO:0000256" key="4">
    <source>
        <dbReference type="ARBA" id="ARBA00023242"/>
    </source>
</evidence>
<protein>
    <recommendedName>
        <fullName evidence="7">T-box domain-containing protein</fullName>
    </recommendedName>
</protein>
<dbReference type="AlphaFoldDB" id="A0ABD2NPR0"/>
<dbReference type="PROSITE" id="PS50252">
    <property type="entry name" value="TBOX_3"/>
    <property type="match status" value="1"/>
</dbReference>
<dbReference type="GO" id="GO:0006357">
    <property type="term" value="P:regulation of transcription by RNA polymerase II"/>
    <property type="evidence" value="ECO:0007669"/>
    <property type="project" value="UniProtKB-ARBA"/>
</dbReference>
<dbReference type="GO" id="GO:0003677">
    <property type="term" value="F:DNA binding"/>
    <property type="evidence" value="ECO:0007669"/>
    <property type="project" value="UniProtKB-UniRule"/>
</dbReference>
<evidence type="ECO:0000256" key="2">
    <source>
        <dbReference type="ARBA" id="ARBA00023125"/>
    </source>
</evidence>
<keyword evidence="3" id="KW-0804">Transcription</keyword>
<dbReference type="InterPro" id="IPR036960">
    <property type="entry name" value="T-box_sf"/>
</dbReference>
<dbReference type="Pfam" id="PF00907">
    <property type="entry name" value="T-box"/>
    <property type="match status" value="1"/>
</dbReference>
<evidence type="ECO:0000256" key="6">
    <source>
        <dbReference type="SAM" id="MobiDB-lite"/>
    </source>
</evidence>
<dbReference type="SUPFAM" id="SSF49417">
    <property type="entry name" value="p53-like transcription factors"/>
    <property type="match status" value="1"/>
</dbReference>
<sequence>MLLGTMPDEGVAGGLLVPTVKSRATDFSIAAIMSRGRENSEEERQDHLDGTLSLLGSPGIEDALEDDDVEVDVEECSDSETSRSVKPKLLRQSPDVLSECGSEPADIERESPDILTEKPITVKNKILCNCDELLNVDCHLETKDLWDKFHDLGTEMIITKTGR</sequence>
<dbReference type="InterPro" id="IPR046360">
    <property type="entry name" value="T-box_DNA-bd"/>
</dbReference>
<evidence type="ECO:0000256" key="3">
    <source>
        <dbReference type="ARBA" id="ARBA00023163"/>
    </source>
</evidence>
<dbReference type="Proteomes" id="UP001516400">
    <property type="component" value="Unassembled WGS sequence"/>
</dbReference>
<comment type="caution">
    <text evidence="5">Lacks conserved residue(s) required for the propagation of feature annotation.</text>
</comment>
<name>A0ABD2NPR0_9CUCU</name>
<evidence type="ECO:0000259" key="7">
    <source>
        <dbReference type="PROSITE" id="PS50252"/>
    </source>
</evidence>
<dbReference type="InterPro" id="IPR008967">
    <property type="entry name" value="p53-like_TF_DNA-bd_sf"/>
</dbReference>
<dbReference type="GO" id="GO:0005634">
    <property type="term" value="C:nucleus"/>
    <property type="evidence" value="ECO:0007669"/>
    <property type="project" value="UniProtKB-SubCell"/>
</dbReference>
<keyword evidence="1" id="KW-0805">Transcription regulation</keyword>
<comment type="subcellular location">
    <subcellularLocation>
        <location evidence="5">Nucleus</location>
    </subcellularLocation>
</comment>
<reference evidence="8 9" key="1">
    <citation type="journal article" date="2021" name="BMC Biol.">
        <title>Horizontally acquired antibacterial genes associated with adaptive radiation of ladybird beetles.</title>
        <authorList>
            <person name="Li H.S."/>
            <person name="Tang X.F."/>
            <person name="Huang Y.H."/>
            <person name="Xu Z.Y."/>
            <person name="Chen M.L."/>
            <person name="Du X.Y."/>
            <person name="Qiu B.Y."/>
            <person name="Chen P.T."/>
            <person name="Zhang W."/>
            <person name="Slipinski A."/>
            <person name="Escalona H.E."/>
            <person name="Waterhouse R.M."/>
            <person name="Zwick A."/>
            <person name="Pang H."/>
        </authorList>
    </citation>
    <scope>NUCLEOTIDE SEQUENCE [LARGE SCALE GENOMIC DNA]</scope>
    <source>
        <strain evidence="8">SYSU2018</strain>
    </source>
</reference>
<gene>
    <name evidence="8" type="ORF">HHI36_003802</name>
</gene>
<dbReference type="Gene3D" id="2.60.40.820">
    <property type="entry name" value="Transcription factor, T-box"/>
    <property type="match status" value="1"/>
</dbReference>
<evidence type="ECO:0000313" key="8">
    <source>
        <dbReference type="EMBL" id="KAL3280568.1"/>
    </source>
</evidence>
<organism evidence="8 9">
    <name type="scientific">Cryptolaemus montrouzieri</name>
    <dbReference type="NCBI Taxonomy" id="559131"/>
    <lineage>
        <taxon>Eukaryota</taxon>
        <taxon>Metazoa</taxon>
        <taxon>Ecdysozoa</taxon>
        <taxon>Arthropoda</taxon>
        <taxon>Hexapoda</taxon>
        <taxon>Insecta</taxon>
        <taxon>Pterygota</taxon>
        <taxon>Neoptera</taxon>
        <taxon>Endopterygota</taxon>
        <taxon>Coleoptera</taxon>
        <taxon>Polyphaga</taxon>
        <taxon>Cucujiformia</taxon>
        <taxon>Coccinelloidea</taxon>
        <taxon>Coccinellidae</taxon>
        <taxon>Scymninae</taxon>
        <taxon>Scymnini</taxon>
        <taxon>Cryptolaemus</taxon>
    </lineage>
</organism>
<comment type="caution">
    <text evidence="8">The sequence shown here is derived from an EMBL/GenBank/DDBJ whole genome shotgun (WGS) entry which is preliminary data.</text>
</comment>
<keyword evidence="9" id="KW-1185">Reference proteome</keyword>
<keyword evidence="4 5" id="KW-0539">Nucleus</keyword>
<feature type="region of interest" description="Disordered" evidence="6">
    <location>
        <begin position="72"/>
        <end position="105"/>
    </location>
</feature>
<evidence type="ECO:0000256" key="5">
    <source>
        <dbReference type="PROSITE-ProRule" id="PRU00201"/>
    </source>
</evidence>
<feature type="domain" description="T-box" evidence="7">
    <location>
        <begin position="140"/>
        <end position="163"/>
    </location>
</feature>
<dbReference type="EMBL" id="JABFTP020000144">
    <property type="protein sequence ID" value="KAL3280568.1"/>
    <property type="molecule type" value="Genomic_DNA"/>
</dbReference>
<accession>A0ABD2NPR0</accession>